<organism evidence="4 5">
    <name type="scientific">Tannerella forsythia</name>
    <name type="common">Bacteroides forsythus</name>
    <dbReference type="NCBI Taxonomy" id="28112"/>
    <lineage>
        <taxon>Bacteria</taxon>
        <taxon>Pseudomonadati</taxon>
        <taxon>Bacteroidota</taxon>
        <taxon>Bacteroidia</taxon>
        <taxon>Bacteroidales</taxon>
        <taxon>Tannerellaceae</taxon>
        <taxon>Tannerella</taxon>
    </lineage>
</organism>
<dbReference type="EMBL" id="NSLJ01000002">
    <property type="protein sequence ID" value="PDP44957.1"/>
    <property type="molecule type" value="Genomic_DNA"/>
</dbReference>
<feature type="domain" description="FecR protein" evidence="1">
    <location>
        <begin position="120"/>
        <end position="215"/>
    </location>
</feature>
<proteinExistence type="predicted"/>
<dbReference type="PANTHER" id="PTHR30273">
    <property type="entry name" value="PERIPLASMIC SIGNAL SENSOR AND SIGMA FACTOR ACTIVATOR FECR-RELATED"/>
    <property type="match status" value="1"/>
</dbReference>
<dbReference type="Gene3D" id="2.60.120.1440">
    <property type="match status" value="1"/>
</dbReference>
<dbReference type="PANTHER" id="PTHR30273:SF2">
    <property type="entry name" value="PROTEIN FECR"/>
    <property type="match status" value="1"/>
</dbReference>
<evidence type="ECO:0000313" key="4">
    <source>
        <dbReference type="EMBL" id="SCQ18762.1"/>
    </source>
</evidence>
<gene>
    <name evidence="3" type="ORF">CLI86_01040</name>
    <name evidence="4" type="ORF">TFUB20_00457</name>
</gene>
<evidence type="ECO:0000313" key="5">
    <source>
        <dbReference type="Proteomes" id="UP000182057"/>
    </source>
</evidence>
<dbReference type="Proteomes" id="UP000182057">
    <property type="component" value="Unassembled WGS sequence"/>
</dbReference>
<dbReference type="Pfam" id="PF16344">
    <property type="entry name" value="FecR_C"/>
    <property type="match status" value="1"/>
</dbReference>
<accession>A0A1D3UF44</accession>
<sequence length="343" mass="39080">MKESVNIDELYILMYLKGKLPDEERQMFEQQMNLSADLRQTVADLSRLWRLSGLRSEQRNIDTPAAWRIVSRKVTRSLFLGKAWNVTRTAAAVLLPLWLIYQYVWIPWQERSQPEATLTVTASPGMVVQTTLPDGSQVWLNAGSSLSYPSRFTRRGGRKVRLTGEAYFKVTSDRKNHFDVLIPGQMKVSAYGTEFNVCAHPGDSCYEVTLARGNVDVSSVETPGMLTLDAGQKALFHPESGTMSKQPADTYADTAWKDGKMVFRRRHLDHIAEKLSRKFGVTIRLEDDKLKDYVYTATFTDESLEDILDLLKRSTPLTYTISGQRQLGNHTYTRRTVTIKTMH</sequence>
<dbReference type="AlphaFoldDB" id="A0A1D3UF44"/>
<dbReference type="GeneID" id="34757865"/>
<reference evidence="4 5" key="1">
    <citation type="submission" date="2016-09" db="EMBL/GenBank/DDBJ databases">
        <authorList>
            <person name="Capua I."/>
            <person name="De Benedictis P."/>
            <person name="Joannis T."/>
            <person name="Lombin L.H."/>
            <person name="Cattoli G."/>
        </authorList>
    </citation>
    <scope>NUCLEOTIDE SEQUENCE [LARGE SCALE GENOMIC DNA]</scope>
    <source>
        <strain evidence="4 5">UB20</strain>
    </source>
</reference>
<dbReference type="EMBL" id="FMMM01000021">
    <property type="protein sequence ID" value="SCQ18762.1"/>
    <property type="molecule type" value="Genomic_DNA"/>
</dbReference>
<dbReference type="Proteomes" id="UP000219259">
    <property type="component" value="Unassembled WGS sequence"/>
</dbReference>
<dbReference type="PIRSF" id="PIRSF018266">
    <property type="entry name" value="FecR"/>
    <property type="match status" value="1"/>
</dbReference>
<dbReference type="InterPro" id="IPR012373">
    <property type="entry name" value="Ferrdict_sens_TM"/>
</dbReference>
<evidence type="ECO:0000259" key="1">
    <source>
        <dbReference type="Pfam" id="PF04773"/>
    </source>
</evidence>
<reference evidence="3 6" key="2">
    <citation type="submission" date="2017-09" db="EMBL/GenBank/DDBJ databases">
        <title>Phase variable restriction modification systems are present in the genome sequences of periodontal pathogens Prevotella intermedia, Tannerella forsythia and Porphyromonas gingivalis.</title>
        <authorList>
            <person name="Haigh R.D."/>
            <person name="Crawford L."/>
            <person name="Ralph J."/>
            <person name="Wanford J."/>
            <person name="Vartoukian S.R."/>
            <person name="Hijazib K."/>
            <person name="Wade W."/>
            <person name="Oggioni M.R."/>
        </authorList>
    </citation>
    <scope>NUCLEOTIDE SEQUENCE [LARGE SCALE GENOMIC DNA]</scope>
    <source>
        <strain evidence="3 6">WW11663</strain>
    </source>
</reference>
<evidence type="ECO:0000259" key="2">
    <source>
        <dbReference type="Pfam" id="PF16344"/>
    </source>
</evidence>
<name>A0A1D3UF44_TANFO</name>
<feature type="domain" description="Protein FecR C-terminal" evidence="2">
    <location>
        <begin position="260"/>
        <end position="325"/>
    </location>
</feature>
<dbReference type="InterPro" id="IPR032508">
    <property type="entry name" value="FecR_C"/>
</dbReference>
<evidence type="ECO:0000313" key="6">
    <source>
        <dbReference type="Proteomes" id="UP000219259"/>
    </source>
</evidence>
<evidence type="ECO:0000313" key="3">
    <source>
        <dbReference type="EMBL" id="PDP44957.1"/>
    </source>
</evidence>
<dbReference type="InterPro" id="IPR006860">
    <property type="entry name" value="FecR"/>
</dbReference>
<dbReference type="GO" id="GO:0016989">
    <property type="term" value="F:sigma factor antagonist activity"/>
    <property type="evidence" value="ECO:0007669"/>
    <property type="project" value="TreeGrafter"/>
</dbReference>
<dbReference type="RefSeq" id="WP_014223950.1">
    <property type="nucleotide sequence ID" value="NZ_CAJPTF010000078.1"/>
</dbReference>
<protein>
    <submittedName>
        <fullName evidence="4">Fec operon regulator FecR</fullName>
    </submittedName>
    <submittedName>
        <fullName evidence="3">Iron dicitrate transport regulator FecR</fullName>
    </submittedName>
</protein>
<dbReference type="OMA" id="YKYRATF"/>
<dbReference type="Gene3D" id="3.55.50.30">
    <property type="match status" value="1"/>
</dbReference>
<dbReference type="Pfam" id="PF04773">
    <property type="entry name" value="FecR"/>
    <property type="match status" value="1"/>
</dbReference>